<dbReference type="Gene3D" id="3.30.2130.10">
    <property type="entry name" value="VC0802-like"/>
    <property type="match status" value="1"/>
</dbReference>
<dbReference type="InterPro" id="IPR045865">
    <property type="entry name" value="ACT-like_dom_sf"/>
</dbReference>
<feature type="compositionally biased region" description="Polar residues" evidence="1">
    <location>
        <begin position="38"/>
        <end position="55"/>
    </location>
</feature>
<feature type="compositionally biased region" description="Acidic residues" evidence="1">
    <location>
        <begin position="56"/>
        <end position="65"/>
    </location>
</feature>
<keyword evidence="5" id="KW-1185">Reference proteome</keyword>
<protein>
    <recommendedName>
        <fullName evidence="2">CASTOR ACT domain-containing protein</fullName>
    </recommendedName>
</protein>
<dbReference type="EMBL" id="PEKT03000001">
    <property type="protein sequence ID" value="KAK8441960.1"/>
    <property type="molecule type" value="Genomic_DNA"/>
</dbReference>
<dbReference type="OMA" id="CPRQLAN"/>
<feature type="compositionally biased region" description="Basic and acidic residues" evidence="1">
    <location>
        <begin position="23"/>
        <end position="37"/>
    </location>
</feature>
<reference evidence="3 5" key="3">
    <citation type="journal article" date="2018" name="Nat. Commun.">
        <title>Genomic insights into multidrug-resistance, mating and virulence in Candida auris and related emerging species.</title>
        <authorList>
            <person name="Munoz J.F."/>
            <person name="Gade L."/>
            <person name="Chow N.A."/>
            <person name="Loparev V.N."/>
            <person name="Juieng P."/>
            <person name="Berkow E.L."/>
            <person name="Farrer R.A."/>
            <person name="Litvintseva A.P."/>
            <person name="Cuomo C.A."/>
        </authorList>
    </citation>
    <scope>GENOME REANNOTATION</scope>
    <source>
        <strain evidence="3 5">B8441</strain>
    </source>
</reference>
<feature type="region of interest" description="Disordered" evidence="1">
    <location>
        <begin position="1"/>
        <end position="65"/>
    </location>
</feature>
<dbReference type="PANTHER" id="PTHR31131">
    <property type="entry name" value="CHROMOSOME 1, WHOLE GENOME SHOTGUN SEQUENCE"/>
    <property type="match status" value="1"/>
</dbReference>
<dbReference type="Proteomes" id="UP000230249">
    <property type="component" value="Unassembled WGS sequence"/>
</dbReference>
<dbReference type="PANTHER" id="PTHR31131:SF6">
    <property type="entry name" value="CASTOR ACT DOMAIN-CONTAINING PROTEIN"/>
    <property type="match status" value="1"/>
</dbReference>
<dbReference type="VEuPathDB" id="FungiDB:B9J08_001807"/>
<accession>A0A5Q7YA73</accession>
<dbReference type="GO" id="GO:0046394">
    <property type="term" value="P:carboxylic acid biosynthetic process"/>
    <property type="evidence" value="ECO:0007669"/>
    <property type="project" value="UniProtKB-ARBA"/>
</dbReference>
<dbReference type="SUPFAM" id="SSF55021">
    <property type="entry name" value="ACT-like"/>
    <property type="match status" value="1"/>
</dbReference>
<sequence length="363" mass="40257">MSDSSEYESETDHSYNDSSLDEFGGHTEALRRQRSDNGVDNSSKPYRSSTPQGLSDSEEETEEEDGTFFHIALTPTECTVICSSALFKELFTDSLSVCKKLEFEDVVIVDEPFINLQVDSDGETYNSSRILELTRPLSENNIPLFFLSSHFTDIVLIPYKVRNQVVEILTNKSFEFSDISNSYIANLPAVEQKLEDLNINSTELEDKTSKLFKENNIRPKISKRSRLLLTGARPGKVKEAIDKAAMCIGSGSVPGYFVITRTSLNELSLVLPGSSRQRVAMGFDFKSIIGSASDIIFPISIDFRSLPLDLTGVVAGLAGRIFRNCEADIEMSYLSMARSGVLMIPEENLESVASVVNSINNMD</sequence>
<dbReference type="VEuPathDB" id="FungiDB:CJJ07_003765"/>
<evidence type="ECO:0000313" key="3">
    <source>
        <dbReference type="EMBL" id="KAK8441960.1"/>
    </source>
</evidence>
<comment type="caution">
    <text evidence="4">The sequence shown here is derived from an EMBL/GenBank/DDBJ whole genome shotgun (WGS) entry which is preliminary data.</text>
</comment>
<dbReference type="VEuPathDB" id="FungiDB:CJJ09_001676"/>
<dbReference type="InterPro" id="IPR027795">
    <property type="entry name" value="CASTOR_ACT_dom"/>
</dbReference>
<dbReference type="InterPro" id="IPR051719">
    <property type="entry name" value="CASTOR_mTORC1"/>
</dbReference>
<dbReference type="VEuPathDB" id="FungiDB:CJI96_0000265"/>
<organism evidence="4">
    <name type="scientific">Candidozyma auris</name>
    <name type="common">Yeast</name>
    <name type="synonym">Candida auris</name>
    <dbReference type="NCBI Taxonomy" id="498019"/>
    <lineage>
        <taxon>Eukaryota</taxon>
        <taxon>Fungi</taxon>
        <taxon>Dikarya</taxon>
        <taxon>Ascomycota</taxon>
        <taxon>Saccharomycotina</taxon>
        <taxon>Pichiomycetes</taxon>
        <taxon>Metschnikowiaceae</taxon>
        <taxon>Candidozyma</taxon>
    </lineage>
</organism>
<dbReference type="STRING" id="498019.A0A2H0ZZJ7"/>
<reference evidence="3" key="4">
    <citation type="submission" date="2024-03" db="EMBL/GenBank/DDBJ databases">
        <title>Improved genome assembly of Candida auris strain B8441 and annotation of B11205.</title>
        <authorList>
            <person name="Cauldron N.C."/>
            <person name="Shea T."/>
            <person name="Cuomo C.A."/>
        </authorList>
    </citation>
    <scope>NUCLEOTIDE SEQUENCE</scope>
    <source>
        <strain evidence="3">B8441</strain>
    </source>
</reference>
<feature type="domain" description="CASTOR ACT" evidence="2">
    <location>
        <begin position="109"/>
        <end position="170"/>
    </location>
</feature>
<feature type="domain" description="CASTOR ACT" evidence="2">
    <location>
        <begin position="294"/>
        <end position="355"/>
    </location>
</feature>
<reference evidence="4" key="2">
    <citation type="submission" date="2017-11" db="EMBL/GenBank/DDBJ databases">
        <title>Candida auris genome assembly and annotation.</title>
        <authorList>
            <person name="Munoz J.F."/>
            <person name="Gade L.G."/>
            <person name="Chow N.A."/>
            <person name="Litvintseva A.P."/>
            <person name="Loparev V.N."/>
            <person name="Cuomo C.A."/>
        </authorList>
    </citation>
    <scope>NUCLEOTIDE SEQUENCE</scope>
    <source>
        <strain evidence="4">B8441</strain>
    </source>
</reference>
<dbReference type="Pfam" id="PF13840">
    <property type="entry name" value="ACT_7"/>
    <property type="match status" value="2"/>
</dbReference>
<dbReference type="EMBL" id="PEKT02000004">
    <property type="protein sequence ID" value="PIS55702.1"/>
    <property type="molecule type" value="Genomic_DNA"/>
</dbReference>
<evidence type="ECO:0000259" key="2">
    <source>
        <dbReference type="Pfam" id="PF13840"/>
    </source>
</evidence>
<evidence type="ECO:0000313" key="5">
    <source>
        <dbReference type="Proteomes" id="UP000230249"/>
    </source>
</evidence>
<dbReference type="GO" id="GO:0006520">
    <property type="term" value="P:amino acid metabolic process"/>
    <property type="evidence" value="ECO:0007669"/>
    <property type="project" value="UniProtKB-ARBA"/>
</dbReference>
<dbReference type="VEuPathDB" id="FungiDB:CJI97_002468"/>
<dbReference type="AlphaFoldDB" id="A0A2H0ZZJ7"/>
<gene>
    <name evidence="4" type="ORF">B9J08_001807</name>
    <name evidence="3" type="ORF">B9J08_00277</name>
</gene>
<dbReference type="OrthoDB" id="58529at2759"/>
<reference evidence="4 5" key="1">
    <citation type="journal article" date="2017" name="Clin. Infect. Dis.">
        <title>Simultaneous emergence of multidrug-resistant Candida auris on 3 continents confirmed by whole-genome sequencing and epidemiological analyses.</title>
        <authorList>
            <person name="Lockhart S.R."/>
            <person name="Etienne K.A."/>
            <person name="Vallabhaneni S."/>
            <person name="Farooqi J."/>
            <person name="Chowdhary A."/>
            <person name="Govender N.P."/>
            <person name="Colombo A.L."/>
            <person name="Calvo B."/>
            <person name="Cuomo C.A."/>
            <person name="Desjardins C.A."/>
            <person name="Berkow E.L."/>
            <person name="Castanheira M."/>
            <person name="Magobo R.E."/>
            <person name="Jabeen K."/>
            <person name="Asghar R.J."/>
            <person name="Meis J.F."/>
            <person name="Jackson B."/>
            <person name="Chiller T."/>
            <person name="Litvintseva A.P."/>
        </authorList>
    </citation>
    <scope>NUCLEOTIDE SEQUENCE [LARGE SCALE GENOMIC DNA]</scope>
    <source>
        <strain evidence="4 5">B8441</strain>
    </source>
</reference>
<proteinExistence type="predicted"/>
<accession>A0A2H0ZZJ7</accession>
<evidence type="ECO:0000256" key="1">
    <source>
        <dbReference type="SAM" id="MobiDB-lite"/>
    </source>
</evidence>
<name>A0A2H0ZZJ7_CANAR</name>
<evidence type="ECO:0000313" key="4">
    <source>
        <dbReference type="EMBL" id="PIS55702.1"/>
    </source>
</evidence>